<protein>
    <recommendedName>
        <fullName evidence="1">Peptidase M28 domain-containing protein</fullName>
    </recommendedName>
</protein>
<dbReference type="InterPro" id="IPR007484">
    <property type="entry name" value="Peptidase_M28"/>
</dbReference>
<keyword evidence="3" id="KW-1185">Reference proteome</keyword>
<evidence type="ECO:0000313" key="2">
    <source>
        <dbReference type="EMBL" id="KWT70492.1"/>
    </source>
</evidence>
<reference evidence="2 3" key="1">
    <citation type="submission" date="2015-10" db="EMBL/GenBank/DDBJ databases">
        <title>Transcriptomic analysis of a linuron degrading triple-species bacterial consortium.</title>
        <authorList>
            <person name="Albers P."/>
        </authorList>
    </citation>
    <scope>NUCLEOTIDE SEQUENCE [LARGE SCALE GENOMIC DNA]</scope>
    <source>
        <strain evidence="2 3">WDL6</strain>
    </source>
</reference>
<dbReference type="GO" id="GO:0008235">
    <property type="term" value="F:metalloexopeptidase activity"/>
    <property type="evidence" value="ECO:0007669"/>
    <property type="project" value="InterPro"/>
</dbReference>
<dbReference type="PATRIC" id="fig|121290.4.peg.3039"/>
<sequence length="333" mass="36000">MLRIVVRTLVALLLLALVALGAAYWYSVHLPGQSFAGPVPAATEQERALAARLQRHVEAIASEPHNVVHYGALERAAAYIETELAALGYTPQAQAWDVDGKSVRNISVELAPPNANADTPTLVIGAHYDSYGNAPGANDNGTGSAAVLELARLLKDAPLGGKRLRLVLFVNEEPPYGGTPDMGSYRYAKALKENGENVIGMISLETIGSFSDEPGSQQYPFPFNHVFDDVGNFVAFVALPGGRTFLHDVVRSFRADTALPSIGGTAPESIPGIAWSDHWSFYTFGYPAIMVTDTAPFRYRHYHTAEDTPDKVDYDKLARVTFGIAAAARDQLR</sequence>
<gene>
    <name evidence="2" type="ORF">APY04_0936</name>
</gene>
<dbReference type="SUPFAM" id="SSF53187">
    <property type="entry name" value="Zn-dependent exopeptidases"/>
    <property type="match status" value="1"/>
</dbReference>
<feature type="domain" description="Peptidase M28" evidence="1">
    <location>
        <begin position="105"/>
        <end position="326"/>
    </location>
</feature>
<dbReference type="OrthoDB" id="9778250at2"/>
<dbReference type="PANTHER" id="PTHR12147:SF26">
    <property type="entry name" value="PEPTIDASE M28 DOMAIN-CONTAINING PROTEIN"/>
    <property type="match status" value="1"/>
</dbReference>
<dbReference type="RefSeq" id="WP_068460141.1">
    <property type="nucleotide sequence ID" value="NZ_LMTR01000031.1"/>
</dbReference>
<dbReference type="STRING" id="121290.APY04_0936"/>
<dbReference type="Pfam" id="PF04389">
    <property type="entry name" value="Peptidase_M28"/>
    <property type="match status" value="1"/>
</dbReference>
<dbReference type="InterPro" id="IPR045175">
    <property type="entry name" value="M28_fam"/>
</dbReference>
<organism evidence="2 3">
    <name type="scientific">Hyphomicrobium sulfonivorans</name>
    <dbReference type="NCBI Taxonomy" id="121290"/>
    <lineage>
        <taxon>Bacteria</taxon>
        <taxon>Pseudomonadati</taxon>
        <taxon>Pseudomonadota</taxon>
        <taxon>Alphaproteobacteria</taxon>
        <taxon>Hyphomicrobiales</taxon>
        <taxon>Hyphomicrobiaceae</taxon>
        <taxon>Hyphomicrobium</taxon>
    </lineage>
</organism>
<dbReference type="EMBL" id="LMTR01000031">
    <property type="protein sequence ID" value="KWT70492.1"/>
    <property type="molecule type" value="Genomic_DNA"/>
</dbReference>
<evidence type="ECO:0000259" key="1">
    <source>
        <dbReference type="Pfam" id="PF04389"/>
    </source>
</evidence>
<accession>A0A109BKH4</accession>
<dbReference type="PANTHER" id="PTHR12147">
    <property type="entry name" value="METALLOPEPTIDASE M28 FAMILY MEMBER"/>
    <property type="match status" value="1"/>
</dbReference>
<proteinExistence type="predicted"/>
<dbReference type="Proteomes" id="UP000059074">
    <property type="component" value="Unassembled WGS sequence"/>
</dbReference>
<name>A0A109BKH4_HYPSL</name>
<dbReference type="Gene3D" id="3.40.630.10">
    <property type="entry name" value="Zn peptidases"/>
    <property type="match status" value="1"/>
</dbReference>
<dbReference type="AlphaFoldDB" id="A0A109BKH4"/>
<dbReference type="GO" id="GO:0006508">
    <property type="term" value="P:proteolysis"/>
    <property type="evidence" value="ECO:0007669"/>
    <property type="project" value="InterPro"/>
</dbReference>
<comment type="caution">
    <text evidence="2">The sequence shown here is derived from an EMBL/GenBank/DDBJ whole genome shotgun (WGS) entry which is preliminary data.</text>
</comment>
<evidence type="ECO:0000313" key="3">
    <source>
        <dbReference type="Proteomes" id="UP000059074"/>
    </source>
</evidence>